<gene>
    <name evidence="3" type="ORF">V0288_09405</name>
</gene>
<accession>A0AAW9QWG4</accession>
<dbReference type="Pfam" id="PF07589">
    <property type="entry name" value="PEP-CTERM"/>
    <property type="match status" value="1"/>
</dbReference>
<dbReference type="RefSeq" id="WP_332864815.1">
    <property type="nucleotide sequence ID" value="NZ_JBAFSM010000014.1"/>
</dbReference>
<feature type="chain" id="PRO_5043880664" evidence="1">
    <location>
        <begin position="26"/>
        <end position="222"/>
    </location>
</feature>
<organism evidence="3 4">
    <name type="scientific">Pannus brasiliensis CCIBt3594</name>
    <dbReference type="NCBI Taxonomy" id="1427578"/>
    <lineage>
        <taxon>Bacteria</taxon>
        <taxon>Bacillati</taxon>
        <taxon>Cyanobacteriota</taxon>
        <taxon>Cyanophyceae</taxon>
        <taxon>Oscillatoriophycideae</taxon>
        <taxon>Chroococcales</taxon>
        <taxon>Microcystaceae</taxon>
        <taxon>Pannus</taxon>
    </lineage>
</organism>
<keyword evidence="1" id="KW-0732">Signal</keyword>
<evidence type="ECO:0000313" key="3">
    <source>
        <dbReference type="EMBL" id="MEG3437334.1"/>
    </source>
</evidence>
<dbReference type="NCBIfam" id="TIGR02595">
    <property type="entry name" value="PEP_CTERM"/>
    <property type="match status" value="1"/>
</dbReference>
<dbReference type="AlphaFoldDB" id="A0AAW9QWG4"/>
<evidence type="ECO:0000259" key="2">
    <source>
        <dbReference type="Pfam" id="PF07589"/>
    </source>
</evidence>
<sequence length="222" mass="22384">MKTLSNVLATGAVAAALSFTGIAQAATISGGSFSFPRQVTDIDQTGSLNKFDTGLGTLTQVSLTVTGEYLQSFTANNSSAQTQNARVISAIDLIYSIVGGPALSSDTLTFSANTGFLSYAPGETKSFGPFAANDFINVTFTAPADLAFFSGLGTFDVNCFSASGTTITGGGGNINTTQDTTAACGASVEYTYTAAPVGTPEPTMVLGLLAVGGAGAFARRKG</sequence>
<dbReference type="EMBL" id="JBAFSM010000014">
    <property type="protein sequence ID" value="MEG3437334.1"/>
    <property type="molecule type" value="Genomic_DNA"/>
</dbReference>
<proteinExistence type="predicted"/>
<protein>
    <submittedName>
        <fullName evidence="3">Choice-of-anchor E domain-containing protein</fullName>
    </submittedName>
</protein>
<dbReference type="InterPro" id="IPR013424">
    <property type="entry name" value="Ice-binding_C"/>
</dbReference>
<comment type="caution">
    <text evidence="3">The sequence shown here is derived from an EMBL/GenBank/DDBJ whole genome shotgun (WGS) entry which is preliminary data.</text>
</comment>
<keyword evidence="4" id="KW-1185">Reference proteome</keyword>
<dbReference type="Proteomes" id="UP001328733">
    <property type="component" value="Unassembled WGS sequence"/>
</dbReference>
<evidence type="ECO:0000256" key="1">
    <source>
        <dbReference type="SAM" id="SignalP"/>
    </source>
</evidence>
<reference evidence="3 4" key="1">
    <citation type="submission" date="2024-01" db="EMBL/GenBank/DDBJ databases">
        <title>Genomic insights into the taxonomy and metabolism of the cyanobacterium Pannus brasiliensis CCIBt3594.</title>
        <authorList>
            <person name="Machado M."/>
            <person name="Botero N.B."/>
            <person name="Andreote A.P.D."/>
            <person name="Feitosa A.M.T."/>
            <person name="Popin R."/>
            <person name="Sivonen K."/>
            <person name="Fiore M.F."/>
        </authorList>
    </citation>
    <scope>NUCLEOTIDE SEQUENCE [LARGE SCALE GENOMIC DNA]</scope>
    <source>
        <strain evidence="3 4">CCIBt3594</strain>
    </source>
</reference>
<feature type="signal peptide" evidence="1">
    <location>
        <begin position="1"/>
        <end position="25"/>
    </location>
</feature>
<evidence type="ECO:0000313" key="4">
    <source>
        <dbReference type="Proteomes" id="UP001328733"/>
    </source>
</evidence>
<feature type="domain" description="Ice-binding protein C-terminal" evidence="2">
    <location>
        <begin position="199"/>
        <end position="221"/>
    </location>
</feature>
<name>A0AAW9QWG4_9CHRO</name>
<dbReference type="NCBIfam" id="NF033208">
    <property type="entry name" value="choice_anch_E"/>
    <property type="match status" value="1"/>
</dbReference>